<keyword evidence="2 3" id="KW-0378">Hydrolase</keyword>
<dbReference type="PIRSF" id="PIRSF036480">
    <property type="entry name" value="FormyFH4_hydr"/>
    <property type="match status" value="1"/>
</dbReference>
<reference evidence="6" key="2">
    <citation type="submission" date="2020-09" db="EMBL/GenBank/DDBJ databases">
        <authorList>
            <person name="Sun Q."/>
            <person name="Kim S."/>
        </authorList>
    </citation>
    <scope>NUCLEOTIDE SEQUENCE</scope>
    <source>
        <strain evidence="6">KCTC 12113</strain>
    </source>
</reference>
<name>A0A918MIC5_9FLAO</name>
<dbReference type="GO" id="GO:0006730">
    <property type="term" value="P:one-carbon metabolic process"/>
    <property type="evidence" value="ECO:0007669"/>
    <property type="project" value="UniProtKB-KW"/>
</dbReference>
<dbReference type="CDD" id="cd08648">
    <property type="entry name" value="FMT_core_Formyl-FH4-Hydrolase_C"/>
    <property type="match status" value="1"/>
</dbReference>
<evidence type="ECO:0000259" key="5">
    <source>
        <dbReference type="PROSITE" id="PS51671"/>
    </source>
</evidence>
<feature type="domain" description="ACT" evidence="5">
    <location>
        <begin position="4"/>
        <end position="87"/>
    </location>
</feature>
<dbReference type="InterPro" id="IPR002376">
    <property type="entry name" value="Formyl_transf_N"/>
</dbReference>
<dbReference type="NCBIfam" id="NF004684">
    <property type="entry name" value="PRK06027.1"/>
    <property type="match status" value="1"/>
</dbReference>
<organism evidence="6 7">
    <name type="scientific">Arenibacter certesii</name>
    <dbReference type="NCBI Taxonomy" id="228955"/>
    <lineage>
        <taxon>Bacteria</taxon>
        <taxon>Pseudomonadati</taxon>
        <taxon>Bacteroidota</taxon>
        <taxon>Flavobacteriia</taxon>
        <taxon>Flavobacteriales</taxon>
        <taxon>Flavobacteriaceae</taxon>
        <taxon>Arenibacter</taxon>
    </lineage>
</organism>
<dbReference type="PANTHER" id="PTHR42706">
    <property type="entry name" value="FORMYLTETRAHYDROFOLATE DEFORMYLASE"/>
    <property type="match status" value="1"/>
</dbReference>
<keyword evidence="3" id="KW-0658">Purine biosynthesis</keyword>
<dbReference type="GO" id="GO:0008864">
    <property type="term" value="F:formyltetrahydrofolate deformylase activity"/>
    <property type="evidence" value="ECO:0007669"/>
    <property type="project" value="UniProtKB-UniRule"/>
</dbReference>
<dbReference type="Gene3D" id="3.40.50.170">
    <property type="entry name" value="Formyl transferase, N-terminal domain"/>
    <property type="match status" value="1"/>
</dbReference>
<comment type="caution">
    <text evidence="6">The sequence shown here is derived from an EMBL/GenBank/DDBJ whole genome shotgun (WGS) entry which is preliminary data.</text>
</comment>
<dbReference type="InterPro" id="IPR045865">
    <property type="entry name" value="ACT-like_dom_sf"/>
</dbReference>
<comment type="pathway">
    <text evidence="3">Purine metabolism; IMP biosynthesis via de novo pathway; formate from 10-formyl-5,6,7,8-tetrahydrofolate: step 1/1.</text>
</comment>
<dbReference type="SUPFAM" id="SSF55021">
    <property type="entry name" value="ACT-like"/>
    <property type="match status" value="1"/>
</dbReference>
<evidence type="ECO:0000313" key="6">
    <source>
        <dbReference type="EMBL" id="GGW27317.1"/>
    </source>
</evidence>
<dbReference type="RefSeq" id="WP_026812057.1">
    <property type="nucleotide sequence ID" value="NZ_BMWP01000005.1"/>
</dbReference>
<feature type="active site" evidence="3">
    <location>
        <position position="227"/>
    </location>
</feature>
<dbReference type="SUPFAM" id="SSF53328">
    <property type="entry name" value="Formyltransferase"/>
    <property type="match status" value="1"/>
</dbReference>
<keyword evidence="7" id="KW-1185">Reference proteome</keyword>
<protein>
    <recommendedName>
        <fullName evidence="3 4">Formyltetrahydrofolate deformylase</fullName>
        <ecNumber evidence="3 4">3.5.1.10</ecNumber>
    </recommendedName>
    <alternativeName>
        <fullName evidence="3">Formyl-FH(4) hydrolase</fullName>
    </alternativeName>
</protein>
<dbReference type="InterPro" id="IPR002912">
    <property type="entry name" value="ACT_dom"/>
</dbReference>
<dbReference type="Gene3D" id="3.30.70.260">
    <property type="match status" value="1"/>
</dbReference>
<dbReference type="InterPro" id="IPR041729">
    <property type="entry name" value="Formyl-FH4-Hydrolase_C"/>
</dbReference>
<dbReference type="Pfam" id="PF01842">
    <property type="entry name" value="ACT"/>
    <property type="match status" value="1"/>
</dbReference>
<reference evidence="6" key="1">
    <citation type="journal article" date="2014" name="Int. J. Syst. Evol. Microbiol.">
        <title>Complete genome sequence of Corynebacterium casei LMG S-19264T (=DSM 44701T), isolated from a smear-ripened cheese.</title>
        <authorList>
            <consortium name="US DOE Joint Genome Institute (JGI-PGF)"/>
            <person name="Walter F."/>
            <person name="Albersmeier A."/>
            <person name="Kalinowski J."/>
            <person name="Ruckert C."/>
        </authorList>
    </citation>
    <scope>NUCLEOTIDE SEQUENCE</scope>
    <source>
        <strain evidence="6">KCTC 12113</strain>
    </source>
</reference>
<dbReference type="PROSITE" id="PS51671">
    <property type="entry name" value="ACT"/>
    <property type="match status" value="1"/>
</dbReference>
<dbReference type="PANTHER" id="PTHR42706:SF1">
    <property type="entry name" value="FORMYLTETRAHYDROFOLATE DEFORMYLASE 2, MITOCHONDRIAL"/>
    <property type="match status" value="1"/>
</dbReference>
<dbReference type="InterPro" id="IPR036477">
    <property type="entry name" value="Formyl_transf_N_sf"/>
</dbReference>
<dbReference type="NCBIfam" id="TIGR00655">
    <property type="entry name" value="PurU"/>
    <property type="match status" value="1"/>
</dbReference>
<keyword evidence="1 3" id="KW-0554">One-carbon metabolism</keyword>
<sequence length="283" mass="32530">MKTTILIHCPDQSGIISNVTGFIHKNGGNIIYIDQHVDKEAGVFFMRLESDFEKNIPIVQSLKQRFEKELALPYQMEWSLHLGSTKPRMALYVSKYNHCLYDLLSRFHSGELSVEIPFILSNHADLAYIADQFNIPFHHIPYSKENKLAAEEKHMSLLEDYKIDFIVLARYMQIITPKIIARFPNKIINIHHSFLPAFAGAKPYHAAFRRGVKIIGATSHYVTEELDAGPIIEQDVTRVTHAHSIKDFISKGRDLEKIVLSRAVKLHIDRKTMVYNNKTVIFS</sequence>
<evidence type="ECO:0000256" key="3">
    <source>
        <dbReference type="HAMAP-Rule" id="MF_01927"/>
    </source>
</evidence>
<proteinExistence type="inferred from homology"/>
<accession>A0A918MIC5</accession>
<dbReference type="Pfam" id="PF00551">
    <property type="entry name" value="Formyl_trans_N"/>
    <property type="match status" value="1"/>
</dbReference>
<evidence type="ECO:0000256" key="2">
    <source>
        <dbReference type="ARBA" id="ARBA00022801"/>
    </source>
</evidence>
<dbReference type="PRINTS" id="PR01575">
    <property type="entry name" value="FFH4HYDRLASE"/>
</dbReference>
<dbReference type="GO" id="GO:0006189">
    <property type="term" value="P:'de novo' IMP biosynthetic process"/>
    <property type="evidence" value="ECO:0007669"/>
    <property type="project" value="UniProtKB-UniRule"/>
</dbReference>
<dbReference type="InterPro" id="IPR044074">
    <property type="entry name" value="PurU_ACT"/>
</dbReference>
<comment type="catalytic activity">
    <reaction evidence="3">
        <text>(6R)-10-formyltetrahydrofolate + H2O = (6S)-5,6,7,8-tetrahydrofolate + formate + H(+)</text>
        <dbReference type="Rhea" id="RHEA:19833"/>
        <dbReference type="ChEBI" id="CHEBI:15377"/>
        <dbReference type="ChEBI" id="CHEBI:15378"/>
        <dbReference type="ChEBI" id="CHEBI:15740"/>
        <dbReference type="ChEBI" id="CHEBI:57453"/>
        <dbReference type="ChEBI" id="CHEBI:195366"/>
        <dbReference type="EC" id="3.5.1.10"/>
    </reaction>
</comment>
<evidence type="ECO:0000256" key="4">
    <source>
        <dbReference type="NCBIfam" id="TIGR00655"/>
    </source>
</evidence>
<comment type="function">
    <text evidence="3">Catalyzes the hydrolysis of 10-formyltetrahydrofolate (formyl-FH4) to formate and tetrahydrofolate (FH4).</text>
</comment>
<dbReference type="CDD" id="cd04875">
    <property type="entry name" value="ACT_F4HF-DF"/>
    <property type="match status" value="1"/>
</dbReference>
<dbReference type="EC" id="3.5.1.10" evidence="3 4"/>
<dbReference type="EMBL" id="BMWP01000005">
    <property type="protein sequence ID" value="GGW27317.1"/>
    <property type="molecule type" value="Genomic_DNA"/>
</dbReference>
<comment type="similarity">
    <text evidence="3">Belongs to the PurU family.</text>
</comment>
<gene>
    <name evidence="3 6" type="primary">purU</name>
    <name evidence="6" type="ORF">GCM10007383_10850</name>
</gene>
<dbReference type="HAMAP" id="MF_01927">
    <property type="entry name" value="PurU"/>
    <property type="match status" value="1"/>
</dbReference>
<dbReference type="Proteomes" id="UP000634668">
    <property type="component" value="Unassembled WGS sequence"/>
</dbReference>
<dbReference type="InterPro" id="IPR004810">
    <property type="entry name" value="PurU"/>
</dbReference>
<dbReference type="AlphaFoldDB" id="A0A918MIC5"/>
<evidence type="ECO:0000256" key="1">
    <source>
        <dbReference type="ARBA" id="ARBA00022563"/>
    </source>
</evidence>
<evidence type="ECO:0000313" key="7">
    <source>
        <dbReference type="Proteomes" id="UP000634668"/>
    </source>
</evidence>